<sequence>MFILLLKYIKPLEEIDRLLENHIRYLEKYYEEGKFICSGRRNPRTGGVIIANTSNREEIEGIISEDPFLINKAAQYEIIEFIPTKYNSRFSCFVN</sequence>
<keyword evidence="4" id="KW-1185">Reference proteome</keyword>
<evidence type="ECO:0000313" key="4">
    <source>
        <dbReference type="Proteomes" id="UP000297597"/>
    </source>
</evidence>
<gene>
    <name evidence="3" type="ORF">Pmgp_02640</name>
</gene>
<comment type="caution">
    <text evidence="3">The sequence shown here is derived from an EMBL/GenBank/DDBJ whole genome shotgun (WGS) entry which is preliminary data.</text>
</comment>
<evidence type="ECO:0000256" key="1">
    <source>
        <dbReference type="ARBA" id="ARBA00007689"/>
    </source>
</evidence>
<dbReference type="InterPro" id="IPR011008">
    <property type="entry name" value="Dimeric_a/b-barrel"/>
</dbReference>
<organism evidence="3 4">
    <name type="scientific">Pelotomaculum propionicicum</name>
    <dbReference type="NCBI Taxonomy" id="258475"/>
    <lineage>
        <taxon>Bacteria</taxon>
        <taxon>Bacillati</taxon>
        <taxon>Bacillota</taxon>
        <taxon>Clostridia</taxon>
        <taxon>Eubacteriales</taxon>
        <taxon>Desulfotomaculaceae</taxon>
        <taxon>Pelotomaculum</taxon>
    </lineage>
</organism>
<evidence type="ECO:0000313" key="3">
    <source>
        <dbReference type="EMBL" id="TEB10047.1"/>
    </source>
</evidence>
<reference evidence="3 4" key="1">
    <citation type="journal article" date="2018" name="Environ. Microbiol.">
        <title>Novel energy conservation strategies and behaviour of Pelotomaculum schinkii driving syntrophic propionate catabolism.</title>
        <authorList>
            <person name="Hidalgo-Ahumada C.A.P."/>
            <person name="Nobu M.K."/>
            <person name="Narihiro T."/>
            <person name="Tamaki H."/>
            <person name="Liu W.T."/>
            <person name="Kamagata Y."/>
            <person name="Stams A.J.M."/>
            <person name="Imachi H."/>
            <person name="Sousa D.Z."/>
        </authorList>
    </citation>
    <scope>NUCLEOTIDE SEQUENCE [LARGE SCALE GENOMIC DNA]</scope>
    <source>
        <strain evidence="3 4">MGP</strain>
    </source>
</reference>
<dbReference type="InterPro" id="IPR005545">
    <property type="entry name" value="YCII"/>
</dbReference>
<feature type="domain" description="YCII-related" evidence="2">
    <location>
        <begin position="1"/>
        <end position="81"/>
    </location>
</feature>
<dbReference type="Proteomes" id="UP000297597">
    <property type="component" value="Unassembled WGS sequence"/>
</dbReference>
<dbReference type="Pfam" id="PF03795">
    <property type="entry name" value="YCII"/>
    <property type="match status" value="1"/>
</dbReference>
<dbReference type="PANTHER" id="PTHR37828:SF1">
    <property type="entry name" value="YCII-RELATED DOMAIN-CONTAINING PROTEIN"/>
    <property type="match status" value="1"/>
</dbReference>
<proteinExistence type="inferred from homology"/>
<evidence type="ECO:0000259" key="2">
    <source>
        <dbReference type="Pfam" id="PF03795"/>
    </source>
</evidence>
<protein>
    <recommendedName>
        <fullName evidence="2">YCII-related domain-containing protein</fullName>
    </recommendedName>
</protein>
<comment type="similarity">
    <text evidence="1">Belongs to the YciI family.</text>
</comment>
<accession>A0A4Y7RP05</accession>
<dbReference type="Gene3D" id="3.30.70.1060">
    <property type="entry name" value="Dimeric alpha+beta barrel"/>
    <property type="match status" value="1"/>
</dbReference>
<dbReference type="PANTHER" id="PTHR37828">
    <property type="entry name" value="GSR2449 PROTEIN"/>
    <property type="match status" value="1"/>
</dbReference>
<name>A0A4Y7RP05_9FIRM</name>
<dbReference type="SUPFAM" id="SSF54909">
    <property type="entry name" value="Dimeric alpha+beta barrel"/>
    <property type="match status" value="1"/>
</dbReference>
<dbReference type="OrthoDB" id="9814407at2"/>
<dbReference type="RefSeq" id="WP_134214452.1">
    <property type="nucleotide sequence ID" value="NZ_QFFZ01000033.1"/>
</dbReference>
<dbReference type="EMBL" id="QFFZ01000033">
    <property type="protein sequence ID" value="TEB10047.1"/>
    <property type="molecule type" value="Genomic_DNA"/>
</dbReference>
<dbReference type="AlphaFoldDB" id="A0A4Y7RP05"/>